<proteinExistence type="predicted"/>
<comment type="caution">
    <text evidence="2">The sequence shown here is derived from an EMBL/GenBank/DDBJ whole genome shotgun (WGS) entry which is preliminary data.</text>
</comment>
<gene>
    <name evidence="2" type="ORF">AVEN_127731_1</name>
</gene>
<dbReference type="Proteomes" id="UP000499080">
    <property type="component" value="Unassembled WGS sequence"/>
</dbReference>
<dbReference type="AlphaFoldDB" id="A0A4Y2PCC8"/>
<keyword evidence="3" id="KW-1185">Reference proteome</keyword>
<dbReference type="Pfam" id="PF17921">
    <property type="entry name" value="Integrase_H2C2"/>
    <property type="match status" value="1"/>
</dbReference>
<dbReference type="Gene3D" id="1.10.340.70">
    <property type="match status" value="1"/>
</dbReference>
<dbReference type="InterPro" id="IPR041588">
    <property type="entry name" value="Integrase_H2C2"/>
</dbReference>
<name>A0A4Y2PCC8_ARAVE</name>
<organism evidence="2 3">
    <name type="scientific">Araneus ventricosus</name>
    <name type="common">Orbweaver spider</name>
    <name type="synonym">Epeira ventricosa</name>
    <dbReference type="NCBI Taxonomy" id="182803"/>
    <lineage>
        <taxon>Eukaryota</taxon>
        <taxon>Metazoa</taxon>
        <taxon>Ecdysozoa</taxon>
        <taxon>Arthropoda</taxon>
        <taxon>Chelicerata</taxon>
        <taxon>Arachnida</taxon>
        <taxon>Araneae</taxon>
        <taxon>Araneomorphae</taxon>
        <taxon>Entelegynae</taxon>
        <taxon>Araneoidea</taxon>
        <taxon>Araneidae</taxon>
        <taxon>Araneus</taxon>
    </lineage>
</organism>
<accession>A0A4Y2PCC8</accession>
<evidence type="ECO:0000313" key="3">
    <source>
        <dbReference type="Proteomes" id="UP000499080"/>
    </source>
</evidence>
<dbReference type="EMBL" id="BGPR01010899">
    <property type="protein sequence ID" value="GBN48623.1"/>
    <property type="molecule type" value="Genomic_DNA"/>
</dbReference>
<evidence type="ECO:0000313" key="2">
    <source>
        <dbReference type="EMBL" id="GBN48623.1"/>
    </source>
</evidence>
<evidence type="ECO:0000259" key="1">
    <source>
        <dbReference type="Pfam" id="PF17921"/>
    </source>
</evidence>
<sequence length="145" mass="16934">MRFSVALCSVLEPCVGKAGTCCTDQLFKFMQCCRSVPENSVLLYAPQEVIAGKEIWCIWRPIQPVPIRIQKVLRETHDNTTERHYGVMKPLRKTRERFYWDRRRKMVQRVPNMRSPKRTQKRTGKVSDWTVSSGDAFWSNAVNAL</sequence>
<feature type="domain" description="Integrase zinc-binding" evidence="1">
    <location>
        <begin position="69"/>
        <end position="109"/>
    </location>
</feature>
<reference evidence="2 3" key="1">
    <citation type="journal article" date="2019" name="Sci. Rep.">
        <title>Orb-weaving spider Araneus ventricosus genome elucidates the spidroin gene catalogue.</title>
        <authorList>
            <person name="Kono N."/>
            <person name="Nakamura H."/>
            <person name="Ohtoshi R."/>
            <person name="Moran D.A.P."/>
            <person name="Shinohara A."/>
            <person name="Yoshida Y."/>
            <person name="Fujiwara M."/>
            <person name="Mori M."/>
            <person name="Tomita M."/>
            <person name="Arakawa K."/>
        </authorList>
    </citation>
    <scope>NUCLEOTIDE SEQUENCE [LARGE SCALE GENOMIC DNA]</scope>
</reference>
<protein>
    <recommendedName>
        <fullName evidence="1">Integrase zinc-binding domain-containing protein</fullName>
    </recommendedName>
</protein>